<dbReference type="PANTHER" id="PTHR46989">
    <property type="entry name" value="USP DOMAIN-CONTAINING PROTEIN"/>
    <property type="match status" value="1"/>
</dbReference>
<feature type="domain" description="UspA" evidence="1">
    <location>
        <begin position="30"/>
        <end position="119"/>
    </location>
</feature>
<dbReference type="PANTHER" id="PTHR46989:SF3">
    <property type="entry name" value="USPA DOMAIN-CONTAINING PROTEIN"/>
    <property type="match status" value="1"/>
</dbReference>
<evidence type="ECO:0000313" key="3">
    <source>
        <dbReference type="Proteomes" id="UP001152795"/>
    </source>
</evidence>
<dbReference type="Pfam" id="PF00582">
    <property type="entry name" value="Usp"/>
    <property type="match status" value="1"/>
</dbReference>
<accession>A0A7D9J662</accession>
<protein>
    <submittedName>
        <fullName evidence="2">Universal stress</fullName>
    </submittedName>
</protein>
<dbReference type="CDD" id="cd23659">
    <property type="entry name" value="USP_At3g01520-like"/>
    <property type="match status" value="1"/>
</dbReference>
<evidence type="ECO:0000313" key="2">
    <source>
        <dbReference type="EMBL" id="CAB4022713.1"/>
    </source>
</evidence>
<dbReference type="Proteomes" id="UP001152795">
    <property type="component" value="Unassembled WGS sequence"/>
</dbReference>
<dbReference type="InterPro" id="IPR014729">
    <property type="entry name" value="Rossmann-like_a/b/a_fold"/>
</dbReference>
<keyword evidence="3" id="KW-1185">Reference proteome</keyword>
<dbReference type="EMBL" id="CACRXK020012112">
    <property type="protein sequence ID" value="CAB4022713.1"/>
    <property type="molecule type" value="Genomic_DNA"/>
</dbReference>
<evidence type="ECO:0000259" key="1">
    <source>
        <dbReference type="Pfam" id="PF00582"/>
    </source>
</evidence>
<name>A0A7D9J662_PARCT</name>
<dbReference type="AlphaFoldDB" id="A0A7D9J662"/>
<reference evidence="2" key="1">
    <citation type="submission" date="2020-04" db="EMBL/GenBank/DDBJ databases">
        <authorList>
            <person name="Alioto T."/>
            <person name="Alioto T."/>
            <person name="Gomez Garrido J."/>
        </authorList>
    </citation>
    <scope>NUCLEOTIDE SEQUENCE</scope>
    <source>
        <strain evidence="2">A484AB</strain>
    </source>
</reference>
<dbReference type="InterPro" id="IPR006015">
    <property type="entry name" value="Universal_stress_UspA"/>
</dbReference>
<proteinExistence type="predicted"/>
<gene>
    <name evidence="2" type="ORF">PACLA_8A074413</name>
</gene>
<organism evidence="2 3">
    <name type="scientific">Paramuricea clavata</name>
    <name type="common">Red gorgonian</name>
    <name type="synonym">Violescent sea-whip</name>
    <dbReference type="NCBI Taxonomy" id="317549"/>
    <lineage>
        <taxon>Eukaryota</taxon>
        <taxon>Metazoa</taxon>
        <taxon>Cnidaria</taxon>
        <taxon>Anthozoa</taxon>
        <taxon>Octocorallia</taxon>
        <taxon>Malacalcyonacea</taxon>
        <taxon>Plexauridae</taxon>
        <taxon>Paramuricea</taxon>
    </lineage>
</organism>
<dbReference type="Gene3D" id="3.40.50.620">
    <property type="entry name" value="HUPs"/>
    <property type="match status" value="1"/>
</dbReference>
<dbReference type="SUPFAM" id="SSF52402">
    <property type="entry name" value="Adenine nucleotide alpha hydrolases-like"/>
    <property type="match status" value="1"/>
</dbReference>
<dbReference type="OrthoDB" id="843225at2759"/>
<sequence length="122" mass="13669">MGAPQLNMPPPREQSLQPMNNFMHIPADEWQSKMEASVKEVQKLEDHYTVKCQNLGVKHKAVSENCNKPGEAICKYAKEHNVDMILMGTRGLGTLRRTVLGSVSDYVLHHSECPVSIIPSNK</sequence>
<dbReference type="PRINTS" id="PR01438">
    <property type="entry name" value="UNVRSLSTRESS"/>
</dbReference>
<comment type="caution">
    <text evidence="2">The sequence shown here is derived from an EMBL/GenBank/DDBJ whole genome shotgun (WGS) entry which is preliminary data.</text>
</comment>
<dbReference type="InterPro" id="IPR006016">
    <property type="entry name" value="UspA"/>
</dbReference>